<dbReference type="InterPro" id="IPR004424">
    <property type="entry name" value="IspE"/>
</dbReference>
<dbReference type="EMBL" id="CP045798">
    <property type="protein sequence ID" value="QNB47361.1"/>
    <property type="molecule type" value="Genomic_DNA"/>
</dbReference>
<evidence type="ECO:0000256" key="7">
    <source>
        <dbReference type="ARBA" id="ARBA00022840"/>
    </source>
</evidence>
<evidence type="ECO:0000259" key="10">
    <source>
        <dbReference type="Pfam" id="PF00288"/>
    </source>
</evidence>
<feature type="active site" evidence="9">
    <location>
        <position position="11"/>
    </location>
</feature>
<comment type="pathway">
    <text evidence="9">Isoprenoid biosynthesis; isopentenyl diphosphate biosynthesis via DXP pathway; isopentenyl diphosphate from 1-deoxy-D-xylulose 5-phosphate: step 3/6.</text>
</comment>
<evidence type="ECO:0000313" key="13">
    <source>
        <dbReference type="Proteomes" id="UP000515847"/>
    </source>
</evidence>
<evidence type="ECO:0000256" key="1">
    <source>
        <dbReference type="ARBA" id="ARBA00009684"/>
    </source>
</evidence>
<comment type="catalytic activity">
    <reaction evidence="9">
        <text>4-CDP-2-C-methyl-D-erythritol + ATP = 4-CDP-2-C-methyl-D-erythritol 2-phosphate + ADP + H(+)</text>
        <dbReference type="Rhea" id="RHEA:18437"/>
        <dbReference type="ChEBI" id="CHEBI:15378"/>
        <dbReference type="ChEBI" id="CHEBI:30616"/>
        <dbReference type="ChEBI" id="CHEBI:57823"/>
        <dbReference type="ChEBI" id="CHEBI:57919"/>
        <dbReference type="ChEBI" id="CHEBI:456216"/>
        <dbReference type="EC" id="2.7.1.148"/>
    </reaction>
</comment>
<feature type="binding site" evidence="9">
    <location>
        <begin position="94"/>
        <end position="104"/>
    </location>
    <ligand>
        <name>ATP</name>
        <dbReference type="ChEBI" id="CHEBI:30616"/>
    </ligand>
</feature>
<dbReference type="GO" id="GO:0016114">
    <property type="term" value="P:terpenoid biosynthetic process"/>
    <property type="evidence" value="ECO:0007669"/>
    <property type="project" value="UniProtKB-UniRule"/>
</dbReference>
<dbReference type="GO" id="GO:0050515">
    <property type="term" value="F:4-(cytidine 5'-diphospho)-2-C-methyl-D-erythritol kinase activity"/>
    <property type="evidence" value="ECO:0007669"/>
    <property type="project" value="UniProtKB-UniRule"/>
</dbReference>
<proteinExistence type="inferred from homology"/>
<keyword evidence="4 9" id="KW-0808">Transferase</keyword>
<dbReference type="EC" id="2.7.1.148" evidence="2 9"/>
<sequence length="296" mass="32521">MQQVSVKGYAKINLTLDVLGKRDDGYHEVAMIMQGIELHDLITLEKRQTGITLEINVPELSSGPDNLAYRAATLLQKDFPDIAGVHIKLTKEIPVAAGLAGGSTDAAAVLLGLNRLYDMGLSLDDLRTYGARLGSDVPFCLHPLTGLATGRGEMIRELPPCPPLWLVLVKPPFGVSTKEVYGHLKEVIIKERPSLKRALAALETGDLGLLYQSMANVLEYATFDLYPELRDWLEELRDLGAKKAMMSGSGPTLIAFMENESEAKELASCWIKPGWQVVVTRSLGPRDLDRRIVVDE</sequence>
<feature type="domain" description="GHMP kinase N-terminal" evidence="10">
    <location>
        <begin position="66"/>
        <end position="142"/>
    </location>
</feature>
<dbReference type="Pfam" id="PF00288">
    <property type="entry name" value="GHMP_kinases_N"/>
    <property type="match status" value="1"/>
</dbReference>
<protein>
    <recommendedName>
        <fullName evidence="3 9">4-diphosphocytidyl-2-C-methyl-D-erythritol kinase</fullName>
        <shortName evidence="9">CMK</shortName>
        <ecNumber evidence="2 9">2.7.1.148</ecNumber>
    </recommendedName>
    <alternativeName>
        <fullName evidence="8 9">4-(cytidine-5'-diphospho)-2-C-methyl-D-erythritol kinase</fullName>
    </alternativeName>
</protein>
<dbReference type="PANTHER" id="PTHR43527">
    <property type="entry name" value="4-DIPHOSPHOCYTIDYL-2-C-METHYL-D-ERYTHRITOL KINASE, CHLOROPLASTIC"/>
    <property type="match status" value="1"/>
</dbReference>
<dbReference type="InterPro" id="IPR020568">
    <property type="entry name" value="Ribosomal_Su5_D2-typ_SF"/>
</dbReference>
<evidence type="ECO:0000256" key="6">
    <source>
        <dbReference type="ARBA" id="ARBA00022777"/>
    </source>
</evidence>
<gene>
    <name evidence="9" type="primary">ispE</name>
    <name evidence="12" type="ORF">BR63_14320</name>
</gene>
<feature type="active site" evidence="9">
    <location>
        <position position="136"/>
    </location>
</feature>
<reference evidence="12 13" key="1">
    <citation type="journal article" date="2019" name="Front. Microbiol.">
        <title>Thermoanaerosceptrum fracticalcis gen. nov. sp. nov., a Novel Fumarate-Fermenting Microorganism From a Deep Fractured Carbonate Aquifer of the US Great Basin.</title>
        <authorList>
            <person name="Hamilton-Brehm S.D."/>
            <person name="Stewart L.E."/>
            <person name="Zavarin M."/>
            <person name="Caldwell M."/>
            <person name="Lawson P.A."/>
            <person name="Onstott T.C."/>
            <person name="Grzymski J."/>
            <person name="Neveux I."/>
            <person name="Lollar B.S."/>
            <person name="Russell C.E."/>
            <person name="Moser D.P."/>
        </authorList>
    </citation>
    <scope>NUCLEOTIDE SEQUENCE [LARGE SCALE GENOMIC DNA]</scope>
    <source>
        <strain evidence="12 13">DRI-13</strain>
    </source>
</reference>
<dbReference type="Proteomes" id="UP000515847">
    <property type="component" value="Chromosome"/>
</dbReference>
<dbReference type="SUPFAM" id="SSF55060">
    <property type="entry name" value="GHMP Kinase, C-terminal domain"/>
    <property type="match status" value="1"/>
</dbReference>
<comment type="similarity">
    <text evidence="1 9">Belongs to the GHMP kinase family. IspE subfamily.</text>
</comment>
<keyword evidence="6 9" id="KW-0418">Kinase</keyword>
<dbReference type="NCBIfam" id="TIGR00154">
    <property type="entry name" value="ispE"/>
    <property type="match status" value="1"/>
</dbReference>
<keyword evidence="9" id="KW-0414">Isoprene biosynthesis</keyword>
<dbReference type="PIRSF" id="PIRSF010376">
    <property type="entry name" value="IspE"/>
    <property type="match status" value="1"/>
</dbReference>
<dbReference type="InterPro" id="IPR013750">
    <property type="entry name" value="GHMP_kinase_C_dom"/>
</dbReference>
<dbReference type="InterPro" id="IPR036554">
    <property type="entry name" value="GHMP_kinase_C_sf"/>
</dbReference>
<accession>A0A7G6E5K7</accession>
<dbReference type="Pfam" id="PF08544">
    <property type="entry name" value="GHMP_kinases_C"/>
    <property type="match status" value="1"/>
</dbReference>
<dbReference type="AlphaFoldDB" id="A0A7G6E5K7"/>
<evidence type="ECO:0000259" key="11">
    <source>
        <dbReference type="Pfam" id="PF08544"/>
    </source>
</evidence>
<feature type="domain" description="GHMP kinase C-terminal" evidence="11">
    <location>
        <begin position="198"/>
        <end position="271"/>
    </location>
</feature>
<dbReference type="PANTHER" id="PTHR43527:SF2">
    <property type="entry name" value="4-DIPHOSPHOCYTIDYL-2-C-METHYL-D-ERYTHRITOL KINASE, CHLOROPLASTIC"/>
    <property type="match status" value="1"/>
</dbReference>
<dbReference type="Gene3D" id="3.30.70.890">
    <property type="entry name" value="GHMP kinase, C-terminal domain"/>
    <property type="match status" value="1"/>
</dbReference>
<keyword evidence="13" id="KW-1185">Reference proteome</keyword>
<comment type="function">
    <text evidence="9">Catalyzes the phosphorylation of the position 2 hydroxy group of 4-diphosphocytidyl-2C-methyl-D-erythritol.</text>
</comment>
<evidence type="ECO:0000256" key="8">
    <source>
        <dbReference type="ARBA" id="ARBA00032554"/>
    </source>
</evidence>
<dbReference type="UniPathway" id="UPA00056">
    <property type="reaction ID" value="UER00094"/>
</dbReference>
<keyword evidence="7 9" id="KW-0067">ATP-binding</keyword>
<name>A0A7G6E5K7_THEFR</name>
<evidence type="ECO:0000256" key="3">
    <source>
        <dbReference type="ARBA" id="ARBA00017473"/>
    </source>
</evidence>
<dbReference type="SUPFAM" id="SSF54211">
    <property type="entry name" value="Ribosomal protein S5 domain 2-like"/>
    <property type="match status" value="1"/>
</dbReference>
<evidence type="ECO:0000256" key="2">
    <source>
        <dbReference type="ARBA" id="ARBA00012052"/>
    </source>
</evidence>
<evidence type="ECO:0000256" key="5">
    <source>
        <dbReference type="ARBA" id="ARBA00022741"/>
    </source>
</evidence>
<dbReference type="KEGG" id="tfr:BR63_14320"/>
<evidence type="ECO:0000313" key="12">
    <source>
        <dbReference type="EMBL" id="QNB47361.1"/>
    </source>
</evidence>
<dbReference type="GO" id="GO:0005524">
    <property type="term" value="F:ATP binding"/>
    <property type="evidence" value="ECO:0007669"/>
    <property type="project" value="UniProtKB-UniRule"/>
</dbReference>
<keyword evidence="5 9" id="KW-0547">Nucleotide-binding</keyword>
<dbReference type="GO" id="GO:0019288">
    <property type="term" value="P:isopentenyl diphosphate biosynthetic process, methylerythritol 4-phosphate pathway"/>
    <property type="evidence" value="ECO:0007669"/>
    <property type="project" value="UniProtKB-UniRule"/>
</dbReference>
<dbReference type="Gene3D" id="3.30.230.10">
    <property type="match status" value="1"/>
</dbReference>
<dbReference type="InterPro" id="IPR006204">
    <property type="entry name" value="GHMP_kinase_N_dom"/>
</dbReference>
<evidence type="ECO:0000256" key="9">
    <source>
        <dbReference type="HAMAP-Rule" id="MF_00061"/>
    </source>
</evidence>
<dbReference type="RefSeq" id="WP_034421261.1">
    <property type="nucleotide sequence ID" value="NZ_CP045798.1"/>
</dbReference>
<dbReference type="OrthoDB" id="9809438at2"/>
<dbReference type="InterPro" id="IPR014721">
    <property type="entry name" value="Ribsml_uS5_D2-typ_fold_subgr"/>
</dbReference>
<organism evidence="12 13">
    <name type="scientific">Thermanaerosceptrum fracticalcis</name>
    <dbReference type="NCBI Taxonomy" id="1712410"/>
    <lineage>
        <taxon>Bacteria</taxon>
        <taxon>Bacillati</taxon>
        <taxon>Bacillota</taxon>
        <taxon>Clostridia</taxon>
        <taxon>Eubacteriales</taxon>
        <taxon>Peptococcaceae</taxon>
        <taxon>Thermanaerosceptrum</taxon>
    </lineage>
</organism>
<dbReference type="HAMAP" id="MF_00061">
    <property type="entry name" value="IspE"/>
    <property type="match status" value="1"/>
</dbReference>
<evidence type="ECO:0000256" key="4">
    <source>
        <dbReference type="ARBA" id="ARBA00022679"/>
    </source>
</evidence>